<dbReference type="AlphaFoldDB" id="A2Q1N6"/>
<protein>
    <submittedName>
        <fullName evidence="1">Uncharacterized protein</fullName>
    </submittedName>
</protein>
<gene>
    <name evidence="1" type="ORF">MtrDRAFT_AC148970g20v2</name>
</gene>
<name>A2Q1N6_MEDTR</name>
<dbReference type="EMBL" id="AC148970">
    <property type="protein sequence ID" value="ABN05853.1"/>
    <property type="molecule type" value="Genomic_DNA"/>
</dbReference>
<organism evidence="1">
    <name type="scientific">Medicago truncatula</name>
    <name type="common">Barrel medic</name>
    <name type="synonym">Medicago tribuloides</name>
    <dbReference type="NCBI Taxonomy" id="3880"/>
    <lineage>
        <taxon>Eukaryota</taxon>
        <taxon>Viridiplantae</taxon>
        <taxon>Streptophyta</taxon>
        <taxon>Embryophyta</taxon>
        <taxon>Tracheophyta</taxon>
        <taxon>Spermatophyta</taxon>
        <taxon>Magnoliopsida</taxon>
        <taxon>eudicotyledons</taxon>
        <taxon>Gunneridae</taxon>
        <taxon>Pentapetalae</taxon>
        <taxon>rosids</taxon>
        <taxon>fabids</taxon>
        <taxon>Fabales</taxon>
        <taxon>Fabaceae</taxon>
        <taxon>Papilionoideae</taxon>
        <taxon>50 kb inversion clade</taxon>
        <taxon>NPAAA clade</taxon>
        <taxon>Hologalegina</taxon>
        <taxon>IRL clade</taxon>
        <taxon>Trifolieae</taxon>
        <taxon>Medicago</taxon>
    </lineage>
</organism>
<accession>A2Q1N6</accession>
<reference evidence="1" key="2">
    <citation type="submission" date="2007-03" db="EMBL/GenBank/DDBJ databases">
        <authorList>
            <consortium name="The International Medicago Genome Annotation Group"/>
        </authorList>
    </citation>
    <scope>NUCLEOTIDE SEQUENCE</scope>
</reference>
<evidence type="ECO:0000313" key="1">
    <source>
        <dbReference type="EMBL" id="ABN05853.1"/>
    </source>
</evidence>
<sequence length="74" mass="8467">MADSVRLWLKTINPFKTAVDTSSTIPVCLVIRSRRVTVISSDDLLGWFVSVVKMREAEEQTYFTVVVLLYGEER</sequence>
<reference evidence="1" key="1">
    <citation type="submission" date="2004-08" db="EMBL/GenBank/DDBJ databases">
        <authorList>
            <person name="Town C.D."/>
        </authorList>
    </citation>
    <scope>NUCLEOTIDE SEQUENCE</scope>
</reference>
<proteinExistence type="predicted"/>